<accession>A0A5J5IKJ3</accession>
<dbReference type="AlphaFoldDB" id="A0A5J5IKJ3"/>
<organism evidence="6 7">
    <name type="scientific">Ginsengibacter hankyongi</name>
    <dbReference type="NCBI Taxonomy" id="2607284"/>
    <lineage>
        <taxon>Bacteria</taxon>
        <taxon>Pseudomonadati</taxon>
        <taxon>Bacteroidota</taxon>
        <taxon>Chitinophagia</taxon>
        <taxon>Chitinophagales</taxon>
        <taxon>Chitinophagaceae</taxon>
        <taxon>Ginsengibacter</taxon>
    </lineage>
</organism>
<dbReference type="PANTHER" id="PTHR21666">
    <property type="entry name" value="PEPTIDASE-RELATED"/>
    <property type="match status" value="1"/>
</dbReference>
<keyword evidence="2" id="KW-0175">Coiled coil</keyword>
<dbReference type="EMBL" id="VYQF01000001">
    <property type="protein sequence ID" value="KAA9041605.1"/>
    <property type="molecule type" value="Genomic_DNA"/>
</dbReference>
<evidence type="ECO:0000256" key="2">
    <source>
        <dbReference type="SAM" id="Coils"/>
    </source>
</evidence>
<dbReference type="GO" id="GO:0004222">
    <property type="term" value="F:metalloendopeptidase activity"/>
    <property type="evidence" value="ECO:0007669"/>
    <property type="project" value="TreeGrafter"/>
</dbReference>
<dbReference type="Gene3D" id="2.70.70.10">
    <property type="entry name" value="Glucose Permease (Domain IIA)"/>
    <property type="match status" value="1"/>
</dbReference>
<proteinExistence type="predicted"/>
<dbReference type="InterPro" id="IPR011055">
    <property type="entry name" value="Dup_hybrid_motif"/>
</dbReference>
<dbReference type="InterPro" id="IPR050570">
    <property type="entry name" value="Cell_wall_metabolism_enzyme"/>
</dbReference>
<feature type="domain" description="T-SNARE coiled-coil homology" evidence="5">
    <location>
        <begin position="64"/>
        <end position="99"/>
    </location>
</feature>
<evidence type="ECO:0000313" key="7">
    <source>
        <dbReference type="Proteomes" id="UP000326903"/>
    </source>
</evidence>
<dbReference type="PANTHER" id="PTHR21666:SF289">
    <property type="entry name" value="L-ALA--D-GLU ENDOPEPTIDASE"/>
    <property type="match status" value="1"/>
</dbReference>
<keyword evidence="7" id="KW-1185">Reference proteome</keyword>
<feature type="coiled-coil region" evidence="2">
    <location>
        <begin position="181"/>
        <end position="226"/>
    </location>
</feature>
<evidence type="ECO:0000256" key="1">
    <source>
        <dbReference type="ARBA" id="ARBA00022729"/>
    </source>
</evidence>
<dbReference type="RefSeq" id="WP_150413725.1">
    <property type="nucleotide sequence ID" value="NZ_VYQF01000001.1"/>
</dbReference>
<dbReference type="SUPFAM" id="SSF51261">
    <property type="entry name" value="Duplicated hybrid motif"/>
    <property type="match status" value="1"/>
</dbReference>
<dbReference type="CDD" id="cd12797">
    <property type="entry name" value="M23_peptidase"/>
    <property type="match status" value="1"/>
</dbReference>
<evidence type="ECO:0000313" key="6">
    <source>
        <dbReference type="EMBL" id="KAA9041605.1"/>
    </source>
</evidence>
<keyword evidence="1 4" id="KW-0732">Signal</keyword>
<dbReference type="Pfam" id="PF01551">
    <property type="entry name" value="Peptidase_M23"/>
    <property type="match status" value="1"/>
</dbReference>
<feature type="signal peptide" evidence="4">
    <location>
        <begin position="1"/>
        <end position="20"/>
    </location>
</feature>
<feature type="coiled-coil region" evidence="2">
    <location>
        <begin position="19"/>
        <end position="95"/>
    </location>
</feature>
<evidence type="ECO:0000256" key="3">
    <source>
        <dbReference type="SAM" id="MobiDB-lite"/>
    </source>
</evidence>
<comment type="caution">
    <text evidence="6">The sequence shown here is derived from an EMBL/GenBank/DDBJ whole genome shotgun (WGS) entry which is preliminary data.</text>
</comment>
<evidence type="ECO:0000259" key="5">
    <source>
        <dbReference type="PROSITE" id="PS50192"/>
    </source>
</evidence>
<dbReference type="InterPro" id="IPR016047">
    <property type="entry name" value="M23ase_b-sheet_dom"/>
</dbReference>
<feature type="chain" id="PRO_5023824153" evidence="4">
    <location>
        <begin position="21"/>
        <end position="434"/>
    </location>
</feature>
<gene>
    <name evidence="6" type="ORF">FW778_06165</name>
</gene>
<sequence>MRKTIVLAITFLLFFIKATAQQTDDKDALQQQREQLRREIAETEKALNETRKTAKVNIGQLSLINKKLDLQGNVIDNISSEIKNLNNNIYLAQKEVNKMSRILDTLKQEYSNSMVYAYKSRSNYNFLNFIFSASSFNDAIKRVAYLKSYRSYREMQAENILRTQDMLADRIKVLSGTKIKKNFALKEQDRAMTQLEKQQEEKKSIVNKLKSQQKELTAQVNAKRKQDAKLKNMITAMIRREVEIARNEAAKREKARLAELKKNNANSKNTVANSNITKTTNPSANSKPTGSVLVSSEADKALDANFYKNRGILPWPVSGYITEHYGPNKLPGGVIYDNPGVTIGAKIGEPVKAVFEGQVTLVSYMEDKLAVFIKHGKYFTVYSNLASANVQRGDEVKTGQVIGKTGENDEGQGEVDFIIMQETTNVNPEQWLRH</sequence>
<name>A0A5J5IKJ3_9BACT</name>
<reference evidence="6 7" key="1">
    <citation type="submission" date="2019-09" db="EMBL/GenBank/DDBJ databases">
        <title>Draft genome sequence of Ginsengibacter sp. BR5-29.</title>
        <authorList>
            <person name="Im W.-T."/>
        </authorList>
    </citation>
    <scope>NUCLEOTIDE SEQUENCE [LARGE SCALE GENOMIC DNA]</scope>
    <source>
        <strain evidence="6 7">BR5-29</strain>
    </source>
</reference>
<dbReference type="Proteomes" id="UP000326903">
    <property type="component" value="Unassembled WGS sequence"/>
</dbReference>
<protein>
    <submittedName>
        <fullName evidence="6">Peptidoglycan DD-metalloendopeptidase family protein</fullName>
    </submittedName>
</protein>
<evidence type="ECO:0000256" key="4">
    <source>
        <dbReference type="SAM" id="SignalP"/>
    </source>
</evidence>
<dbReference type="InterPro" id="IPR000727">
    <property type="entry name" value="T_SNARE_dom"/>
</dbReference>
<dbReference type="Gene3D" id="6.10.250.3150">
    <property type="match status" value="1"/>
</dbReference>
<dbReference type="PROSITE" id="PS50192">
    <property type="entry name" value="T_SNARE"/>
    <property type="match status" value="1"/>
</dbReference>
<feature type="region of interest" description="Disordered" evidence="3">
    <location>
        <begin position="269"/>
        <end position="291"/>
    </location>
</feature>